<evidence type="ECO:0000259" key="2">
    <source>
        <dbReference type="Pfam" id="PF17749"/>
    </source>
</evidence>
<dbReference type="InterPro" id="IPR041476">
    <property type="entry name" value="TRAF3IP1_C"/>
</dbReference>
<dbReference type="KEGG" id="hazt:108671442"/>
<organism evidence="3 4">
    <name type="scientific">Hyalella azteca</name>
    <name type="common">Amphipod</name>
    <dbReference type="NCBI Taxonomy" id="294128"/>
    <lineage>
        <taxon>Eukaryota</taxon>
        <taxon>Metazoa</taxon>
        <taxon>Ecdysozoa</taxon>
        <taxon>Arthropoda</taxon>
        <taxon>Crustacea</taxon>
        <taxon>Multicrustacea</taxon>
        <taxon>Malacostraca</taxon>
        <taxon>Eumalacostraca</taxon>
        <taxon>Peracarida</taxon>
        <taxon>Amphipoda</taxon>
        <taxon>Senticaudata</taxon>
        <taxon>Talitrida</taxon>
        <taxon>Talitroidea</taxon>
        <taxon>Hyalellidae</taxon>
        <taxon>Hyalella</taxon>
    </lineage>
</organism>
<dbReference type="GO" id="GO:0008017">
    <property type="term" value="F:microtubule binding"/>
    <property type="evidence" value="ECO:0007669"/>
    <property type="project" value="InterPro"/>
</dbReference>
<feature type="domain" description="TRAF3-interacting protein 1 C-terminal" evidence="2">
    <location>
        <begin position="1"/>
        <end position="83"/>
    </location>
</feature>
<dbReference type="GO" id="GO:0030992">
    <property type="term" value="C:intraciliary transport particle B"/>
    <property type="evidence" value="ECO:0007669"/>
    <property type="project" value="TreeGrafter"/>
</dbReference>
<dbReference type="GO" id="GO:0036064">
    <property type="term" value="C:ciliary basal body"/>
    <property type="evidence" value="ECO:0007669"/>
    <property type="project" value="TreeGrafter"/>
</dbReference>
<dbReference type="OMA" id="DWRDENK"/>
<dbReference type="InterPro" id="IPR018799">
    <property type="entry name" value="TRAF3IP1"/>
</dbReference>
<sequence>MLDYLQEDLDSMQKELHDWRDENKSLRHTLRAEQSNMASAIEPLTVQLKELDAAILEQQDRISIVKCSVLRNNDRIHSLLSAVSLGAD</sequence>
<dbReference type="AlphaFoldDB" id="A0A8B7NLD7"/>
<dbReference type="RefSeq" id="XP_018014479.1">
    <property type="nucleotide sequence ID" value="XM_018158990.2"/>
</dbReference>
<dbReference type="GO" id="GO:0070507">
    <property type="term" value="P:regulation of microtubule cytoskeleton organization"/>
    <property type="evidence" value="ECO:0007669"/>
    <property type="project" value="TreeGrafter"/>
</dbReference>
<protein>
    <submittedName>
        <fullName evidence="4">TRAF3-interacting protein 1-like</fullName>
    </submittedName>
</protein>
<evidence type="ECO:0000256" key="1">
    <source>
        <dbReference type="SAM" id="Coils"/>
    </source>
</evidence>
<reference evidence="4" key="1">
    <citation type="submission" date="2025-08" db="UniProtKB">
        <authorList>
            <consortium name="RefSeq"/>
        </authorList>
    </citation>
    <scope>IDENTIFICATION</scope>
    <source>
        <tissue evidence="4">Whole organism</tissue>
    </source>
</reference>
<dbReference type="GO" id="GO:0060271">
    <property type="term" value="P:cilium assembly"/>
    <property type="evidence" value="ECO:0007669"/>
    <property type="project" value="TreeGrafter"/>
</dbReference>
<dbReference type="PANTHER" id="PTHR31363:SF0">
    <property type="entry name" value="TRAF3-INTERACTING PROTEIN 1"/>
    <property type="match status" value="1"/>
</dbReference>
<dbReference type="Proteomes" id="UP000694843">
    <property type="component" value="Unplaced"/>
</dbReference>
<accession>A0A8B7NLD7</accession>
<dbReference type="GeneID" id="108671442"/>
<proteinExistence type="predicted"/>
<dbReference type="GO" id="GO:0005930">
    <property type="term" value="C:axoneme"/>
    <property type="evidence" value="ECO:0007669"/>
    <property type="project" value="TreeGrafter"/>
</dbReference>
<name>A0A8B7NLD7_HYAAZ</name>
<evidence type="ECO:0000313" key="3">
    <source>
        <dbReference type="Proteomes" id="UP000694843"/>
    </source>
</evidence>
<keyword evidence="1" id="KW-0175">Coiled coil</keyword>
<feature type="coiled-coil region" evidence="1">
    <location>
        <begin position="2"/>
        <end position="36"/>
    </location>
</feature>
<gene>
    <name evidence="4" type="primary">LOC108671442</name>
</gene>
<dbReference type="PANTHER" id="PTHR31363">
    <property type="entry name" value="TRAF3-INTERACTING PROTEIN 1"/>
    <property type="match status" value="1"/>
</dbReference>
<dbReference type="OrthoDB" id="10258914at2759"/>
<evidence type="ECO:0000313" key="4">
    <source>
        <dbReference type="RefSeq" id="XP_018014479.1"/>
    </source>
</evidence>
<dbReference type="Pfam" id="PF17749">
    <property type="entry name" value="MIP-T3_C"/>
    <property type="match status" value="1"/>
</dbReference>
<dbReference type="GO" id="GO:0042073">
    <property type="term" value="P:intraciliary transport"/>
    <property type="evidence" value="ECO:0007669"/>
    <property type="project" value="TreeGrafter"/>
</dbReference>
<keyword evidence="3" id="KW-1185">Reference proteome</keyword>